<dbReference type="AlphaFoldDB" id="A0A0J8D8R1"/>
<evidence type="ECO:0000256" key="1">
    <source>
        <dbReference type="SAM" id="SignalP"/>
    </source>
</evidence>
<keyword evidence="1" id="KW-0732">Signal</keyword>
<reference evidence="2 3" key="1">
    <citation type="submission" date="2015-06" db="EMBL/GenBank/DDBJ databases">
        <title>Draft genome sequence of the purine-degrading Clostridium cylindrosporum HC-1 (DSM 605).</title>
        <authorList>
            <person name="Poehlein A."/>
            <person name="Schiel-Bengelsdorf B."/>
            <person name="Bengelsdorf F."/>
            <person name="Daniel R."/>
            <person name="Duerre P."/>
        </authorList>
    </citation>
    <scope>NUCLEOTIDE SEQUENCE [LARGE SCALE GENOMIC DNA]</scope>
    <source>
        <strain evidence="2 3">DSM 605</strain>
    </source>
</reference>
<evidence type="ECO:0000313" key="3">
    <source>
        <dbReference type="Proteomes" id="UP000036756"/>
    </source>
</evidence>
<sequence length="216" mass="24705">MKKITSSLLALLFIAVVMVVPNDSTKTTSTTPIESHITKSQCKLRTLQRKLWSDHVIWTRDFIVSDLASLEDTSTVLQRLLRNQDDIGNSIKPYYGEEAGNTLSKLLREHIEIAGQVVNAAKTNNKLDLDKYNKLWYQNADKIADFLSSANPNLSNKELKDMLHKHLEFVTNEAVSRLNKDWNSDIETFDKGYDHMLMFADTISKGIIKQFPDKFK</sequence>
<dbReference type="STRING" id="1121307.CLCY_4c02400"/>
<organism evidence="2 3">
    <name type="scientific">Clostridium cylindrosporum DSM 605</name>
    <dbReference type="NCBI Taxonomy" id="1121307"/>
    <lineage>
        <taxon>Bacteria</taxon>
        <taxon>Bacillati</taxon>
        <taxon>Bacillota</taxon>
        <taxon>Clostridia</taxon>
        <taxon>Eubacteriales</taxon>
        <taxon>Clostridiaceae</taxon>
        <taxon>Clostridium</taxon>
    </lineage>
</organism>
<evidence type="ECO:0008006" key="4">
    <source>
        <dbReference type="Google" id="ProtNLM"/>
    </source>
</evidence>
<dbReference type="RefSeq" id="WP_048570349.1">
    <property type="nucleotide sequence ID" value="NZ_LFVU01000024.1"/>
</dbReference>
<proteinExistence type="predicted"/>
<comment type="caution">
    <text evidence="2">The sequence shown here is derived from an EMBL/GenBank/DDBJ whole genome shotgun (WGS) entry which is preliminary data.</text>
</comment>
<dbReference type="EMBL" id="LFVU01000024">
    <property type="protein sequence ID" value="KMT22267.1"/>
    <property type="molecule type" value="Genomic_DNA"/>
</dbReference>
<dbReference type="OrthoDB" id="2603324at2"/>
<evidence type="ECO:0000313" key="2">
    <source>
        <dbReference type="EMBL" id="KMT22267.1"/>
    </source>
</evidence>
<feature type="chain" id="PRO_5039112798" description="Glycosyltransferase" evidence="1">
    <location>
        <begin position="20"/>
        <end position="216"/>
    </location>
</feature>
<gene>
    <name evidence="2" type="ORF">CLCY_4c02400</name>
</gene>
<dbReference type="Proteomes" id="UP000036756">
    <property type="component" value="Unassembled WGS sequence"/>
</dbReference>
<feature type="signal peptide" evidence="1">
    <location>
        <begin position="1"/>
        <end position="19"/>
    </location>
</feature>
<name>A0A0J8D8R1_CLOCY</name>
<dbReference type="PATRIC" id="fig|1121307.3.peg.1896"/>
<protein>
    <recommendedName>
        <fullName evidence="4">Glycosyltransferase</fullName>
    </recommendedName>
</protein>
<accession>A0A0J8D8R1</accession>
<keyword evidence="3" id="KW-1185">Reference proteome</keyword>